<evidence type="ECO:0000256" key="1">
    <source>
        <dbReference type="ARBA" id="ARBA00004477"/>
    </source>
</evidence>
<evidence type="ECO:0000256" key="8">
    <source>
        <dbReference type="ARBA" id="ARBA00022692"/>
    </source>
</evidence>
<dbReference type="OrthoDB" id="10252502at2759"/>
<feature type="transmembrane region" description="Helical" evidence="12">
    <location>
        <begin position="242"/>
        <end position="264"/>
    </location>
</feature>
<gene>
    <name evidence="14" type="ORF">CPAG_01301</name>
</gene>
<keyword evidence="11 12" id="KW-0472">Membrane</keyword>
<comment type="pathway">
    <text evidence="2 12">Glycolipid biosynthesis; glycosylphosphatidylinositol-anchor biosynthesis.</text>
</comment>
<reference evidence="15" key="3">
    <citation type="journal article" date="2010" name="Genome Res.">
        <title>Population genomic sequencing of Coccidioides fungi reveals recent hybridization and transposon control.</title>
        <authorList>
            <person name="Neafsey D.E."/>
            <person name="Barker B.M."/>
            <person name="Sharpton T.J."/>
            <person name="Stajich J.E."/>
            <person name="Park D.J."/>
            <person name="Whiston E."/>
            <person name="Hung C.-Y."/>
            <person name="McMahan C."/>
            <person name="White J."/>
            <person name="Sykes S."/>
            <person name="Heiman D."/>
            <person name="Young S."/>
            <person name="Zeng Q."/>
            <person name="Abouelleil A."/>
            <person name="Aftuck L."/>
            <person name="Bessette D."/>
            <person name="Brown A."/>
            <person name="FitzGerald M."/>
            <person name="Lui A."/>
            <person name="Macdonald J.P."/>
            <person name="Priest M."/>
            <person name="Orbach M.J."/>
            <person name="Galgiani J.N."/>
            <person name="Kirkland T.N."/>
            <person name="Cole G.T."/>
            <person name="Birren B.W."/>
            <person name="Henn M.R."/>
            <person name="Taylor J.W."/>
            <person name="Rounsley S.D."/>
        </authorList>
    </citation>
    <scope>NUCLEOTIDE SEQUENCE [LARGE SCALE GENOMIC DNA]</scope>
    <source>
        <strain evidence="15">RMSCC 3488</strain>
    </source>
</reference>
<dbReference type="GO" id="GO:0004376">
    <property type="term" value="F:GPI mannosyltransferase activity"/>
    <property type="evidence" value="ECO:0007669"/>
    <property type="project" value="InterPro"/>
</dbReference>
<sequence>MTAHPVRTLTLWFCLWKFLLLAVMLASPGPGYDTSTTILSPTPPASQSASFLKLARWDSIYFLNVAQRGYLYEQEWAWGYGYTKLLSALSAGTPREVLHLALVGIGLSHICHYLSVLLLYGLSKAIFGERHKYGNSLPFLSAALHIVCPAGAFLSAPYSEALFSFLNFLGFYVYVQALKDDRSGSLLVRDLKFVAAGCVFALATTVRSNGILSGMLFAYDATPALVEIIQARSGKLAGLRRLTFVVLGGAMVLVGAVGPQYLAYSLYCQPSASPREWCVRLFPSIYTWVQSYYWNVGFLRYWTISNIPLFLIAGPMLLILFYSSGWAVSSRSQSIATDVNDEQPKVNSENELTQACLARLALPQATLALLALTSYHVQIINRIASGYPLWYWWLASSLLREGKPGFRGSWFAKPGHVLCGMVLYGVIQASLFASFLPPA</sequence>
<dbReference type="EMBL" id="DS268109">
    <property type="protein sequence ID" value="KMM64949.1"/>
    <property type="molecule type" value="Genomic_DNA"/>
</dbReference>
<dbReference type="InterPro" id="IPR007315">
    <property type="entry name" value="PIG-V/Gpi18"/>
</dbReference>
<keyword evidence="9 12" id="KW-0256">Endoplasmic reticulum</keyword>
<evidence type="ECO:0000256" key="6">
    <source>
        <dbReference type="ARBA" id="ARBA00022676"/>
    </source>
</evidence>
<evidence type="ECO:0000256" key="9">
    <source>
        <dbReference type="ARBA" id="ARBA00022824"/>
    </source>
</evidence>
<evidence type="ECO:0000256" key="7">
    <source>
        <dbReference type="ARBA" id="ARBA00022679"/>
    </source>
</evidence>
<keyword evidence="5 12" id="KW-0337">GPI-anchor biosynthesis</keyword>
<proteinExistence type="inferred from homology"/>
<feature type="transmembrane region" description="Helical" evidence="12">
    <location>
        <begin position="97"/>
        <end position="121"/>
    </location>
</feature>
<reference evidence="14 15" key="1">
    <citation type="submission" date="2007-06" db="EMBL/GenBank/DDBJ databases">
        <title>The Genome Sequence of Coccidioides posadasii RMSCC_3488.</title>
        <authorList>
            <consortium name="Coccidioides Genome Resources Consortium"/>
            <consortium name="The Broad Institute Genome Sequencing Platform"/>
            <person name="Henn M.R."/>
            <person name="Sykes S."/>
            <person name="Young S."/>
            <person name="Jaffe D."/>
            <person name="Berlin A."/>
            <person name="Alvarez P."/>
            <person name="Butler J."/>
            <person name="Gnerre S."/>
            <person name="Grabherr M."/>
            <person name="Mauceli E."/>
            <person name="Brockman W."/>
            <person name="Kodira C."/>
            <person name="Alvarado L."/>
            <person name="Zeng Q."/>
            <person name="Crawford M."/>
            <person name="Antoine C."/>
            <person name="Devon K."/>
            <person name="Galgiani J."/>
            <person name="Orsborn K."/>
            <person name="Lewis M.L."/>
            <person name="Nusbaum C."/>
            <person name="Galagan J."/>
            <person name="Birren B."/>
        </authorList>
    </citation>
    <scope>NUCLEOTIDE SEQUENCE [LARGE SCALE GENOMIC DNA]</scope>
    <source>
        <strain evidence="14 15">RMSCC 3488</strain>
    </source>
</reference>
<evidence type="ECO:0000256" key="3">
    <source>
        <dbReference type="ARBA" id="ARBA00008698"/>
    </source>
</evidence>
<organism evidence="14 15">
    <name type="scientific">Coccidioides posadasii RMSCC 3488</name>
    <dbReference type="NCBI Taxonomy" id="454284"/>
    <lineage>
        <taxon>Eukaryota</taxon>
        <taxon>Fungi</taxon>
        <taxon>Dikarya</taxon>
        <taxon>Ascomycota</taxon>
        <taxon>Pezizomycotina</taxon>
        <taxon>Eurotiomycetes</taxon>
        <taxon>Eurotiomycetidae</taxon>
        <taxon>Onygenales</taxon>
        <taxon>Onygenaceae</taxon>
        <taxon>Coccidioides</taxon>
    </lineage>
</organism>
<comment type="similarity">
    <text evidence="3 12">Belongs to the PIGV family.</text>
</comment>
<comment type="caution">
    <text evidence="12">Lacks conserved residue(s) required for the propagation of feature annotation.</text>
</comment>
<dbReference type="EC" id="2.4.1.-" evidence="12"/>
<dbReference type="VEuPathDB" id="FungiDB:CPAG_01301"/>
<protein>
    <recommendedName>
        <fullName evidence="4 12">GPI mannosyltransferase 2</fullName>
        <ecNumber evidence="12">2.4.1.-</ecNumber>
    </recommendedName>
</protein>
<feature type="transmembrane region" description="Helical" evidence="12">
    <location>
        <begin position="301"/>
        <end position="322"/>
    </location>
</feature>
<dbReference type="PANTHER" id="PTHR12468">
    <property type="entry name" value="GPI MANNOSYLTRANSFERASE 2"/>
    <property type="match status" value="1"/>
</dbReference>
<feature type="signal peptide" evidence="13">
    <location>
        <begin position="1"/>
        <end position="26"/>
    </location>
</feature>
<name>A0A0J6F7N3_COCPO</name>
<evidence type="ECO:0000256" key="11">
    <source>
        <dbReference type="ARBA" id="ARBA00023136"/>
    </source>
</evidence>
<dbReference type="GO" id="GO:0006506">
    <property type="term" value="P:GPI anchor biosynthetic process"/>
    <property type="evidence" value="ECO:0007669"/>
    <property type="project" value="UniProtKB-UniPathway"/>
</dbReference>
<keyword evidence="13" id="KW-0732">Signal</keyword>
<dbReference type="Proteomes" id="UP000054567">
    <property type="component" value="Unassembled WGS sequence"/>
</dbReference>
<dbReference type="GO" id="GO:0000009">
    <property type="term" value="F:alpha-1,6-mannosyltransferase activity"/>
    <property type="evidence" value="ECO:0007669"/>
    <property type="project" value="InterPro"/>
</dbReference>
<dbReference type="PANTHER" id="PTHR12468:SF2">
    <property type="entry name" value="GPI MANNOSYLTRANSFERASE 2"/>
    <property type="match status" value="1"/>
</dbReference>
<evidence type="ECO:0000313" key="14">
    <source>
        <dbReference type="EMBL" id="KMM64949.1"/>
    </source>
</evidence>
<keyword evidence="7 12" id="KW-0808">Transferase</keyword>
<accession>A0A0J6F7N3</accession>
<dbReference type="UniPathway" id="UPA00196"/>
<keyword evidence="6 12" id="KW-0328">Glycosyltransferase</keyword>
<reference evidence="15" key="2">
    <citation type="journal article" date="2009" name="Genome Res.">
        <title>Comparative genomic analyses of the human fungal pathogens Coccidioides and their relatives.</title>
        <authorList>
            <person name="Sharpton T.J."/>
            <person name="Stajich J.E."/>
            <person name="Rounsley S.D."/>
            <person name="Gardner M.J."/>
            <person name="Wortman J.R."/>
            <person name="Jordar V.S."/>
            <person name="Maiti R."/>
            <person name="Kodira C.D."/>
            <person name="Neafsey D.E."/>
            <person name="Zeng Q."/>
            <person name="Hung C.-Y."/>
            <person name="McMahan C."/>
            <person name="Muszewska A."/>
            <person name="Grynberg M."/>
            <person name="Mandel M.A."/>
            <person name="Kellner E.M."/>
            <person name="Barker B.M."/>
            <person name="Galgiani J.N."/>
            <person name="Orbach M.J."/>
            <person name="Kirkland T.N."/>
            <person name="Cole G.T."/>
            <person name="Henn M.R."/>
            <person name="Birren B.W."/>
            <person name="Taylor J.W."/>
        </authorList>
    </citation>
    <scope>NUCLEOTIDE SEQUENCE [LARGE SCALE GENOMIC DNA]</scope>
    <source>
        <strain evidence="15">RMSCC 3488</strain>
    </source>
</reference>
<evidence type="ECO:0000256" key="12">
    <source>
        <dbReference type="RuleBase" id="RU363112"/>
    </source>
</evidence>
<feature type="transmembrane region" description="Helical" evidence="12">
    <location>
        <begin position="417"/>
        <end position="436"/>
    </location>
</feature>
<evidence type="ECO:0000313" key="15">
    <source>
        <dbReference type="Proteomes" id="UP000054567"/>
    </source>
</evidence>
<dbReference type="GO" id="GO:0005789">
    <property type="term" value="C:endoplasmic reticulum membrane"/>
    <property type="evidence" value="ECO:0007669"/>
    <property type="project" value="UniProtKB-SubCell"/>
</dbReference>
<keyword evidence="10 12" id="KW-1133">Transmembrane helix</keyword>
<dbReference type="Pfam" id="PF04188">
    <property type="entry name" value="Mannosyl_trans2"/>
    <property type="match status" value="1"/>
</dbReference>
<evidence type="ECO:0000256" key="13">
    <source>
        <dbReference type="SAM" id="SignalP"/>
    </source>
</evidence>
<dbReference type="AlphaFoldDB" id="A0A0J6F7N3"/>
<feature type="chain" id="PRO_5005270941" description="GPI mannosyltransferase 2" evidence="13">
    <location>
        <begin position="27"/>
        <end position="439"/>
    </location>
</feature>
<keyword evidence="8 12" id="KW-0812">Transmembrane</keyword>
<evidence type="ECO:0000256" key="2">
    <source>
        <dbReference type="ARBA" id="ARBA00004687"/>
    </source>
</evidence>
<feature type="transmembrane region" description="Helical" evidence="12">
    <location>
        <begin position="158"/>
        <end position="175"/>
    </location>
</feature>
<evidence type="ECO:0000256" key="4">
    <source>
        <dbReference type="ARBA" id="ARBA00013795"/>
    </source>
</evidence>
<evidence type="ECO:0000256" key="10">
    <source>
        <dbReference type="ARBA" id="ARBA00022989"/>
    </source>
</evidence>
<comment type="function">
    <text evidence="12">Mannosyltransferase involved in glycosylphosphatidylinositol-anchor biosynthesis.</text>
</comment>
<feature type="transmembrane region" description="Helical" evidence="12">
    <location>
        <begin position="133"/>
        <end position="152"/>
    </location>
</feature>
<evidence type="ECO:0000256" key="5">
    <source>
        <dbReference type="ARBA" id="ARBA00022502"/>
    </source>
</evidence>
<comment type="subcellular location">
    <subcellularLocation>
        <location evidence="1 12">Endoplasmic reticulum membrane</location>
        <topology evidence="1 12">Multi-pass membrane protein</topology>
    </subcellularLocation>
</comment>
<dbReference type="GO" id="GO:0031501">
    <property type="term" value="C:mannosyltransferase complex"/>
    <property type="evidence" value="ECO:0007669"/>
    <property type="project" value="TreeGrafter"/>
</dbReference>